<dbReference type="EMBL" id="JBHUEY010000012">
    <property type="protein sequence ID" value="MFD1785784.1"/>
    <property type="molecule type" value="Genomic_DNA"/>
</dbReference>
<organism evidence="3 4">
    <name type="scientific">Phenylobacterium terrae</name>
    <dbReference type="NCBI Taxonomy" id="2665495"/>
    <lineage>
        <taxon>Bacteria</taxon>
        <taxon>Pseudomonadati</taxon>
        <taxon>Pseudomonadota</taxon>
        <taxon>Alphaproteobacteria</taxon>
        <taxon>Caulobacterales</taxon>
        <taxon>Caulobacteraceae</taxon>
        <taxon>Phenylobacterium</taxon>
    </lineage>
</organism>
<evidence type="ECO:0000313" key="3">
    <source>
        <dbReference type="EMBL" id="MFD1785784.1"/>
    </source>
</evidence>
<name>A0ABW4N8D9_9CAUL</name>
<dbReference type="Proteomes" id="UP001597237">
    <property type="component" value="Unassembled WGS sequence"/>
</dbReference>
<keyword evidence="3" id="KW-0540">Nuclease</keyword>
<dbReference type="Pfam" id="PF01844">
    <property type="entry name" value="HNH"/>
    <property type="match status" value="1"/>
</dbReference>
<evidence type="ECO:0000313" key="4">
    <source>
        <dbReference type="Proteomes" id="UP001597237"/>
    </source>
</evidence>
<dbReference type="RefSeq" id="WP_377283363.1">
    <property type="nucleotide sequence ID" value="NZ_JBHRSI010000009.1"/>
</dbReference>
<dbReference type="GO" id="GO:0004519">
    <property type="term" value="F:endonuclease activity"/>
    <property type="evidence" value="ECO:0007669"/>
    <property type="project" value="UniProtKB-KW"/>
</dbReference>
<evidence type="ECO:0000256" key="1">
    <source>
        <dbReference type="SAM" id="MobiDB-lite"/>
    </source>
</evidence>
<proteinExistence type="predicted"/>
<dbReference type="InterPro" id="IPR002711">
    <property type="entry name" value="HNH"/>
</dbReference>
<sequence length="113" mass="13594">MRKRYDDRSPEAKEWRKLYSRASWQRLRMARLRAEPFCRFCMDEGRVKLATVVDHINPHKGDEELFFDYENTQSLCRHHHDGIKAQIERRGYHTGTDLTGWPTSPDHPANRRR</sequence>
<dbReference type="CDD" id="cd00085">
    <property type="entry name" value="HNHc"/>
    <property type="match status" value="1"/>
</dbReference>
<dbReference type="InterPro" id="IPR003615">
    <property type="entry name" value="HNH_nuc"/>
</dbReference>
<keyword evidence="3" id="KW-0378">Hydrolase</keyword>
<accession>A0ABW4N8D9</accession>
<evidence type="ECO:0000259" key="2">
    <source>
        <dbReference type="Pfam" id="PF01844"/>
    </source>
</evidence>
<feature type="region of interest" description="Disordered" evidence="1">
    <location>
        <begin position="89"/>
        <end position="113"/>
    </location>
</feature>
<comment type="caution">
    <text evidence="3">The sequence shown here is derived from an EMBL/GenBank/DDBJ whole genome shotgun (WGS) entry which is preliminary data.</text>
</comment>
<keyword evidence="3" id="KW-0255">Endonuclease</keyword>
<reference evidence="4" key="1">
    <citation type="journal article" date="2019" name="Int. J. Syst. Evol. Microbiol.">
        <title>The Global Catalogue of Microorganisms (GCM) 10K type strain sequencing project: providing services to taxonomists for standard genome sequencing and annotation.</title>
        <authorList>
            <consortium name="The Broad Institute Genomics Platform"/>
            <consortium name="The Broad Institute Genome Sequencing Center for Infectious Disease"/>
            <person name="Wu L."/>
            <person name="Ma J."/>
        </authorList>
    </citation>
    <scope>NUCLEOTIDE SEQUENCE [LARGE SCALE GENOMIC DNA]</scope>
    <source>
        <strain evidence="4">DFY28</strain>
    </source>
</reference>
<gene>
    <name evidence="3" type="ORF">ACFSC0_20495</name>
</gene>
<keyword evidence="4" id="KW-1185">Reference proteome</keyword>
<feature type="domain" description="HNH" evidence="2">
    <location>
        <begin position="38"/>
        <end position="81"/>
    </location>
</feature>
<protein>
    <submittedName>
        <fullName evidence="3">HNH endonuclease signature motif containing protein</fullName>
    </submittedName>
</protein>